<evidence type="ECO:0000313" key="2">
    <source>
        <dbReference type="EMBL" id="JAH87029.1"/>
    </source>
</evidence>
<keyword evidence="1" id="KW-0472">Membrane</keyword>
<proteinExistence type="predicted"/>
<reference evidence="2" key="2">
    <citation type="journal article" date="2015" name="Fish Shellfish Immunol.">
        <title>Early steps in the European eel (Anguilla anguilla)-Vibrio vulnificus interaction in the gills: Role of the RtxA13 toxin.</title>
        <authorList>
            <person name="Callol A."/>
            <person name="Pajuelo D."/>
            <person name="Ebbesson L."/>
            <person name="Teles M."/>
            <person name="MacKenzie S."/>
            <person name="Amaro C."/>
        </authorList>
    </citation>
    <scope>NUCLEOTIDE SEQUENCE</scope>
</reference>
<keyword evidence="1" id="KW-1133">Transmembrane helix</keyword>
<sequence>MTLLYCVTVLRFIKGYVTFLQVKMNVFLQQLQKMQYRNFIQTMFSHYLKNNLVYKITKVQSHICKMTCTSCKSNEIHIIVFFVICHYVIMLCIVDAHASDNFKKFQAQPTLSLCYSGLCVWVAQ</sequence>
<dbReference type="EMBL" id="GBXM01021548">
    <property type="protein sequence ID" value="JAH87029.1"/>
    <property type="molecule type" value="Transcribed_RNA"/>
</dbReference>
<protein>
    <submittedName>
        <fullName evidence="2">Uncharacterized protein</fullName>
    </submittedName>
</protein>
<keyword evidence="1" id="KW-0812">Transmembrane</keyword>
<organism evidence="2">
    <name type="scientific">Anguilla anguilla</name>
    <name type="common">European freshwater eel</name>
    <name type="synonym">Muraena anguilla</name>
    <dbReference type="NCBI Taxonomy" id="7936"/>
    <lineage>
        <taxon>Eukaryota</taxon>
        <taxon>Metazoa</taxon>
        <taxon>Chordata</taxon>
        <taxon>Craniata</taxon>
        <taxon>Vertebrata</taxon>
        <taxon>Euteleostomi</taxon>
        <taxon>Actinopterygii</taxon>
        <taxon>Neopterygii</taxon>
        <taxon>Teleostei</taxon>
        <taxon>Anguilliformes</taxon>
        <taxon>Anguillidae</taxon>
        <taxon>Anguilla</taxon>
    </lineage>
</organism>
<dbReference type="AlphaFoldDB" id="A0A0E9W9G3"/>
<accession>A0A0E9W9G3</accession>
<reference evidence="2" key="1">
    <citation type="submission" date="2014-11" db="EMBL/GenBank/DDBJ databases">
        <authorList>
            <person name="Amaro Gonzalez C."/>
        </authorList>
    </citation>
    <scope>NUCLEOTIDE SEQUENCE</scope>
</reference>
<name>A0A0E9W9G3_ANGAN</name>
<evidence type="ECO:0000256" key="1">
    <source>
        <dbReference type="SAM" id="Phobius"/>
    </source>
</evidence>
<feature type="transmembrane region" description="Helical" evidence="1">
    <location>
        <begin position="76"/>
        <end position="94"/>
    </location>
</feature>